<organism evidence="1 2">
    <name type="scientific">Mythimna loreyi</name>
    <dbReference type="NCBI Taxonomy" id="667449"/>
    <lineage>
        <taxon>Eukaryota</taxon>
        <taxon>Metazoa</taxon>
        <taxon>Ecdysozoa</taxon>
        <taxon>Arthropoda</taxon>
        <taxon>Hexapoda</taxon>
        <taxon>Insecta</taxon>
        <taxon>Pterygota</taxon>
        <taxon>Neoptera</taxon>
        <taxon>Endopterygota</taxon>
        <taxon>Lepidoptera</taxon>
        <taxon>Glossata</taxon>
        <taxon>Ditrysia</taxon>
        <taxon>Noctuoidea</taxon>
        <taxon>Noctuidae</taxon>
        <taxon>Noctuinae</taxon>
        <taxon>Hadenini</taxon>
        <taxon>Mythimna</taxon>
    </lineage>
</organism>
<dbReference type="EMBL" id="CM056781">
    <property type="protein sequence ID" value="KAJ8734500.1"/>
    <property type="molecule type" value="Genomic_DNA"/>
</dbReference>
<sequence length="345" mass="39444">MYEPRVGDPGVNKLSITAPDVVFGHRTCQTREVKWLCLDSIYQKFYRPSFYDIGGTYMQDVADYWFSYKTELVGSTFLLHLFICNHGVSSFSVALSCGNKLKVDKKSDTVYLQQYLTEFQFKQLTELSHTYLTTYSFTELDIQCLKDRKLYIAASFPFADAEGVSLEVIDNIKLNHDCSALFADPIGSDFVIESADGAKFHIHKVILTAHSEVFKAMLKGETAESQNSYVKLIDVSGDDLKYMLEYIYTGTVKDIDNTNFYSLLMLADRYNLKGLWELSEYALCEQMTSDNALDILLTGDMYDSEFLKSEALKYIKENKEVLYSSSFDEITNPELLKLLCTYLTE</sequence>
<proteinExistence type="predicted"/>
<dbReference type="Proteomes" id="UP001231649">
    <property type="component" value="Chromosome 5"/>
</dbReference>
<gene>
    <name evidence="1" type="ORF">PYW08_013750</name>
</gene>
<comment type="caution">
    <text evidence="1">The sequence shown here is derived from an EMBL/GenBank/DDBJ whole genome shotgun (WGS) entry which is preliminary data.</text>
</comment>
<evidence type="ECO:0000313" key="2">
    <source>
        <dbReference type="Proteomes" id="UP001231649"/>
    </source>
</evidence>
<keyword evidence="2" id="KW-1185">Reference proteome</keyword>
<accession>A0ACC2R639</accession>
<name>A0ACC2R639_9NEOP</name>
<protein>
    <submittedName>
        <fullName evidence="1">Uncharacterized protein</fullName>
    </submittedName>
</protein>
<evidence type="ECO:0000313" key="1">
    <source>
        <dbReference type="EMBL" id="KAJ8734500.1"/>
    </source>
</evidence>
<reference evidence="1" key="1">
    <citation type="submission" date="2023-03" db="EMBL/GenBank/DDBJ databases">
        <title>Chromosome-level genomes of two armyworms, Mythimna separata and Mythimna loreyi, provide insights into the biosynthesis and reception of sex pheromones.</title>
        <authorList>
            <person name="Zhao H."/>
        </authorList>
    </citation>
    <scope>NUCLEOTIDE SEQUENCE</scope>
    <source>
        <strain evidence="1">BeijingLab</strain>
    </source>
</reference>